<dbReference type="RefSeq" id="XP_024086123.1">
    <property type="nucleotide sequence ID" value="XM_024230355.1"/>
</dbReference>
<keyword evidence="11" id="KW-1185">Reference proteome</keyword>
<feature type="region of interest" description="Disordered" evidence="6">
    <location>
        <begin position="933"/>
        <end position="953"/>
    </location>
</feature>
<feature type="compositionally biased region" description="Basic and acidic residues" evidence="6">
    <location>
        <begin position="1104"/>
        <end position="1127"/>
    </location>
</feature>
<proteinExistence type="predicted"/>
<dbReference type="InterPro" id="IPR036028">
    <property type="entry name" value="SH3-like_dom_sf"/>
</dbReference>
<dbReference type="Proteomes" id="UP000494040">
    <property type="component" value="Unassembled WGS sequence"/>
</dbReference>
<feature type="compositionally biased region" description="Basic and acidic residues" evidence="6">
    <location>
        <begin position="1253"/>
        <end position="1271"/>
    </location>
</feature>
<feature type="compositionally biased region" description="Basic and acidic residues" evidence="6">
    <location>
        <begin position="1307"/>
        <end position="1324"/>
    </location>
</feature>
<evidence type="ECO:0000256" key="1">
    <source>
        <dbReference type="ARBA" id="ARBA00004282"/>
    </source>
</evidence>
<comment type="subcellular location">
    <subcellularLocation>
        <location evidence="1">Cell junction</location>
    </subcellularLocation>
</comment>
<feature type="region of interest" description="Disordered" evidence="6">
    <location>
        <begin position="1006"/>
        <end position="1030"/>
    </location>
</feature>
<dbReference type="Pfam" id="PF00018">
    <property type="entry name" value="SH3_1"/>
    <property type="match status" value="1"/>
</dbReference>
<dbReference type="SUPFAM" id="SSF50156">
    <property type="entry name" value="PDZ domain-like"/>
    <property type="match status" value="1"/>
</dbReference>
<dbReference type="InterPro" id="IPR050384">
    <property type="entry name" value="Endophilin_SH3RF"/>
</dbReference>
<dbReference type="InterPro" id="IPR036034">
    <property type="entry name" value="PDZ_sf"/>
</dbReference>
<dbReference type="Pfam" id="PF00595">
    <property type="entry name" value="PDZ"/>
    <property type="match status" value="1"/>
</dbReference>
<feature type="region of interest" description="Disordered" evidence="6">
    <location>
        <begin position="1061"/>
        <end position="1127"/>
    </location>
</feature>
<dbReference type="OrthoDB" id="19092at2759"/>
<dbReference type="FunFam" id="2.30.30.40:FF:000001">
    <property type="entry name" value="Sorbin and SH3 domain-containing protein 1 isoform 2"/>
    <property type="match status" value="1"/>
</dbReference>
<dbReference type="InterPro" id="IPR003127">
    <property type="entry name" value="SoHo_dom"/>
</dbReference>
<feature type="compositionally biased region" description="Basic and acidic residues" evidence="6">
    <location>
        <begin position="1081"/>
        <end position="1095"/>
    </location>
</feature>
<evidence type="ECO:0000313" key="11">
    <source>
        <dbReference type="Proteomes" id="UP000494040"/>
    </source>
</evidence>
<dbReference type="InterPro" id="IPR001478">
    <property type="entry name" value="PDZ"/>
</dbReference>
<evidence type="ECO:0000256" key="4">
    <source>
        <dbReference type="ARBA" id="ARBA00022949"/>
    </source>
</evidence>
<keyword evidence="3" id="KW-0677">Repeat</keyword>
<dbReference type="GO" id="GO:0070161">
    <property type="term" value="C:anchoring junction"/>
    <property type="evidence" value="ECO:0007669"/>
    <property type="project" value="UniProtKB-SubCell"/>
</dbReference>
<dbReference type="RefSeq" id="XP_024086122.1">
    <property type="nucleotide sequence ID" value="XM_024230354.1"/>
</dbReference>
<feature type="compositionally biased region" description="Basic and acidic residues" evidence="6">
    <location>
        <begin position="134"/>
        <end position="145"/>
    </location>
</feature>
<feature type="domain" description="SH3" evidence="7">
    <location>
        <begin position="1841"/>
        <end position="1900"/>
    </location>
</feature>
<protein>
    <recommendedName>
        <fullName evidence="12">CAP</fullName>
    </recommendedName>
</protein>
<dbReference type="InterPro" id="IPR001452">
    <property type="entry name" value="SH3_domain"/>
</dbReference>
<evidence type="ECO:0000256" key="6">
    <source>
        <dbReference type="SAM" id="MobiDB-lite"/>
    </source>
</evidence>
<feature type="compositionally biased region" description="Basic and acidic residues" evidence="6">
    <location>
        <begin position="1666"/>
        <end position="1676"/>
    </location>
</feature>
<dbReference type="PROSITE" id="PS50831">
    <property type="entry name" value="SOHO"/>
    <property type="match status" value="1"/>
</dbReference>
<feature type="compositionally biased region" description="Basic residues" evidence="6">
    <location>
        <begin position="122"/>
        <end position="133"/>
    </location>
</feature>
<dbReference type="SUPFAM" id="SSF50044">
    <property type="entry name" value="SH3-domain"/>
    <property type="match status" value="3"/>
</dbReference>
<feature type="region of interest" description="Disordered" evidence="6">
    <location>
        <begin position="1244"/>
        <end position="1345"/>
    </location>
</feature>
<dbReference type="EnsemblMetazoa" id="XM_024230355.1">
    <property type="protein sequence ID" value="XP_024086123.1"/>
    <property type="gene ID" value="LOC106674093"/>
</dbReference>
<organism evidence="10 11">
    <name type="scientific">Cimex lectularius</name>
    <name type="common">Bed bug</name>
    <name type="synonym">Acanthia lectularia</name>
    <dbReference type="NCBI Taxonomy" id="79782"/>
    <lineage>
        <taxon>Eukaryota</taxon>
        <taxon>Metazoa</taxon>
        <taxon>Ecdysozoa</taxon>
        <taxon>Arthropoda</taxon>
        <taxon>Hexapoda</taxon>
        <taxon>Insecta</taxon>
        <taxon>Pterygota</taxon>
        <taxon>Neoptera</taxon>
        <taxon>Paraneoptera</taxon>
        <taxon>Hemiptera</taxon>
        <taxon>Heteroptera</taxon>
        <taxon>Panheteroptera</taxon>
        <taxon>Cimicomorpha</taxon>
        <taxon>Cimicidae</taxon>
        <taxon>Cimex</taxon>
    </lineage>
</organism>
<evidence type="ECO:0000259" key="9">
    <source>
        <dbReference type="PROSITE" id="PS50831"/>
    </source>
</evidence>
<dbReference type="SMART" id="SM00326">
    <property type="entry name" value="SH3"/>
    <property type="match status" value="3"/>
</dbReference>
<evidence type="ECO:0008006" key="12">
    <source>
        <dbReference type="Google" id="ProtNLM"/>
    </source>
</evidence>
<dbReference type="GeneID" id="106674093"/>
<feature type="domain" description="SH3" evidence="7">
    <location>
        <begin position="1772"/>
        <end position="1831"/>
    </location>
</feature>
<keyword evidence="2 5" id="KW-0728">SH3 domain</keyword>
<dbReference type="CDD" id="cd11781">
    <property type="entry name" value="SH3_Sorbs_1"/>
    <property type="match status" value="1"/>
</dbReference>
<feature type="region of interest" description="Disordered" evidence="6">
    <location>
        <begin position="535"/>
        <end position="558"/>
    </location>
</feature>
<dbReference type="PROSITE" id="PS50002">
    <property type="entry name" value="SH3"/>
    <property type="match status" value="3"/>
</dbReference>
<dbReference type="CDD" id="cd11780">
    <property type="entry name" value="SH3_Sorbs_3"/>
    <property type="match status" value="1"/>
</dbReference>
<dbReference type="FunFam" id="2.30.42.10:FF:000055">
    <property type="entry name" value="PDZ and LIM domain protein 3"/>
    <property type="match status" value="1"/>
</dbReference>
<feature type="domain" description="SoHo" evidence="9">
    <location>
        <begin position="1412"/>
        <end position="1482"/>
    </location>
</feature>
<feature type="domain" description="PDZ" evidence="8">
    <location>
        <begin position="9"/>
        <end position="85"/>
    </location>
</feature>
<feature type="compositionally biased region" description="Basic and acidic residues" evidence="6">
    <location>
        <begin position="1017"/>
        <end position="1030"/>
    </location>
</feature>
<dbReference type="Gene3D" id="2.30.30.40">
    <property type="entry name" value="SH3 Domains"/>
    <property type="match status" value="3"/>
</dbReference>
<dbReference type="PROSITE" id="PS50106">
    <property type="entry name" value="PDZ"/>
    <property type="match status" value="1"/>
</dbReference>
<feature type="compositionally biased region" description="Basic and acidic residues" evidence="6">
    <location>
        <begin position="544"/>
        <end position="558"/>
    </location>
</feature>
<feature type="region of interest" description="Disordered" evidence="6">
    <location>
        <begin position="80"/>
        <end position="181"/>
    </location>
</feature>
<evidence type="ECO:0000259" key="8">
    <source>
        <dbReference type="PROSITE" id="PS50106"/>
    </source>
</evidence>
<evidence type="ECO:0000259" key="7">
    <source>
        <dbReference type="PROSITE" id="PS50002"/>
    </source>
</evidence>
<dbReference type="CDD" id="cd11782">
    <property type="entry name" value="SH3_Sorbs_2"/>
    <property type="match status" value="1"/>
</dbReference>
<dbReference type="Gene3D" id="2.30.42.10">
    <property type="match status" value="1"/>
</dbReference>
<dbReference type="EnsemblMetazoa" id="XM_024230354.1">
    <property type="protein sequence ID" value="XP_024086122.1"/>
    <property type="gene ID" value="LOC106674093"/>
</dbReference>
<evidence type="ECO:0000256" key="3">
    <source>
        <dbReference type="ARBA" id="ARBA00022737"/>
    </source>
</evidence>
<dbReference type="Pfam" id="PF14604">
    <property type="entry name" value="SH3_9"/>
    <property type="match status" value="2"/>
</dbReference>
<evidence type="ECO:0000313" key="10">
    <source>
        <dbReference type="EnsemblMetazoa" id="XP_024086122.1"/>
    </source>
</evidence>
<accession>A0A8I6SVC1</accession>
<dbReference type="SMART" id="SM00228">
    <property type="entry name" value="PDZ"/>
    <property type="match status" value="1"/>
</dbReference>
<feature type="region of interest" description="Disordered" evidence="6">
    <location>
        <begin position="1639"/>
        <end position="1676"/>
    </location>
</feature>
<dbReference type="PANTHER" id="PTHR14167:SF116">
    <property type="entry name" value="CAP, ISOFORM AC"/>
    <property type="match status" value="1"/>
</dbReference>
<evidence type="ECO:0000256" key="5">
    <source>
        <dbReference type="PROSITE-ProRule" id="PRU00192"/>
    </source>
</evidence>
<feature type="region of interest" description="Disordered" evidence="6">
    <location>
        <begin position="692"/>
        <end position="718"/>
    </location>
</feature>
<sequence length="2033" mass="230824">MSMKEVHFEGTPPWGFRMNGGADASHLLRISRVNPGSKAELKGVREGDLITSINGQSTKCLTNSESHALLRTVKENLRLGLNEDKNSSPRRRSKEIKSSPVTSDKDQTAPAGKESTIPTSSKSRRQRRSRLKSRFKEMLGYRETKGQVINLHPFGDGDEGSKDGDSVRTSKPDDDNTSQKLYDNCQDELTNSSLDSVVLNPKQETVVLVHHPENSENKENLEPKSEKGVRIQKDLIHSIDKKLLDSVSKSQVVEILCVSNKDSSDSSTYPAQNANGELTTEESLLKFKTGSPLVEPDMKKMNSPVIIDVPQKPPPTLKYIDFVLPPIQHSVVLEVDQGKKQSGLKNVFPDSFPEEKPRVLKENTAIEVVISSPSDDFPTSLQHHSDDVGKETVKYLSPNDIIGLSTTADTVDNDDEHIYDLDVPLIANAEHSSSSSLSKLHRAEEVEEKNIEIINPPCPFIQQMYYMPRRYLEVISEENSDLSDADKPWENAERIRQVNNIKTIPEDWFGSQDGIDTSWMDGKSLEEVSDVPILSDSQSDSDVLDEKKGKRTEAKNTDRPQNVLTEKTFQILNKELTDVNTKISVVNDVKLNPSRKIVENKNIYTNLETVCKKPCFNLKTSNKSKSLYSKPPPSASVVKNVVSSYYNSKVIPEPVHVDLVSNVAQTSKAQIPEKDVELIYIDSSDSELFATKSDTNLAATDNKQDDPNTTKDDKNTDSGEISSDIITTIIADIQETAKAIANSNDNFFTPEGSLLAIYDNEIKYSEDFNKERRLSYPITKSDITTEKSKQKEMFFQADDDLNVRSLSTHSTESFSSQSTARHYLNRVLTLKELSSSAVLNLPCGLKMLKQLGISYSDIDQYSGYIPEDSEYSYSSKNQLSDKELNLSGEFGKDNVEKSPNNDLCQSEIEKFDLFGTLQPSNHTKNLLTITIQTDQKSQESSSPTQLKTSNSKENTVDLLDLHQKFIERRGYYEVPKLNYDSNEPEIVYLNEQDEFLALKKYHESRQQKMKSASKPKKSGESLPEKEKKTKIREMHSDYLEEDCNSVGNSRLLELFQSLDSQSSSGESRIKDSSLQGQFGKPLDKMNVDSDKKVSKSDVCTPDNSKGDNEGKTKIEDVKVKKSEPDAVHRQTNRIKIKNKRPKSVPTQGETLRTKMYEEYMDKLSALTERRQYKIIKLSGSSNNTVPAKGSLQIESEFMDKVRERMVKLGIQNDEQTGELTNETKAEEQVPKHVKELMELTEECGVWSPVQTPEAERKKFDFPSESEKSKKEEEEEQPPPVWTPRSAGASPTLERKFRSVNFQSPPPKRKELSVKDEPELPKELPVETSPTRLVSSTSENSTLTSQLRLPSAQNPTITLLQKAREGHIPKGAQYLDETTNTQYSQSSQTDSSKYSVKNEYFTEEDGNTKHVIELTPKKFEGIGPTTREGIPIGLRSEVKEDNQQRWYKRMYDSLHKADHDKDFVTVRYKTKRKGQYPYTYAGGYVSEPERLGYDSDASISKYATLDRRKIRNKENDFTTSTLPRNRYGPAVKYAVNVYKNQPGRIEDYEPGHSSIAETETKQWWDEVLDIFDGELNQTKSHYHSPSERPPKSFTYTLKDTGYDSDSTLVFKRRENNMNQQISPAEQKMAYKVIQRGGEVPLHGLRKPAPERPKEPLGNPIPTPPRDIIPRHRGQESPHRYIESEVNIHYRSPIRNEAKAVWPEDELAEKQAEIMRRIYQEQRRTKYLNELHDMHSRRHTDNFIPSQKSPIPLNRYDDFPLDVQPPRPRDRTPEPKLVARALYSFLGQSSRELTFRRGDIIYVRRQIDKNWYEGEHNAMIGLFPFNYVEIIPYDGIRTLPKKASEGQARAKFNFQAQTHLELSLVKGELVLLTRRVDENWFEGRIGTRKGIFPVSYVEVLVEPGERAMSPSGPVSTKPIVAPASHSVMLNGAKDLGQQHYQPPRPSLYSSSSLPSQNKYGDISMVSQTLHIDTQSDPVPYRVLYNYRPQNDDELELKEGDVVYVMEKCDDGWYVGSLHRNGQFGTFPGNYVERIQ</sequence>
<reference evidence="10" key="1">
    <citation type="submission" date="2022-01" db="UniProtKB">
        <authorList>
            <consortium name="EnsemblMetazoa"/>
        </authorList>
    </citation>
    <scope>IDENTIFICATION</scope>
</reference>
<feature type="region of interest" description="Disordered" evidence="6">
    <location>
        <begin position="1933"/>
        <end position="1952"/>
    </location>
</feature>
<dbReference type="PANTHER" id="PTHR14167">
    <property type="entry name" value="SH3 DOMAIN-CONTAINING"/>
    <property type="match status" value="1"/>
</dbReference>
<evidence type="ECO:0000256" key="2">
    <source>
        <dbReference type="ARBA" id="ARBA00022443"/>
    </source>
</evidence>
<feature type="compositionally biased region" description="Basic residues" evidence="6">
    <location>
        <begin position="1007"/>
        <end position="1016"/>
    </location>
</feature>
<feature type="compositionally biased region" description="Basic and acidic residues" evidence="6">
    <location>
        <begin position="159"/>
        <end position="174"/>
    </location>
</feature>
<name>A0A8I6SVC1_CIMLE</name>
<feature type="compositionally biased region" description="Polar residues" evidence="6">
    <location>
        <begin position="1327"/>
        <end position="1345"/>
    </location>
</feature>
<feature type="domain" description="SH3" evidence="7">
    <location>
        <begin position="1973"/>
        <end position="2033"/>
    </location>
</feature>
<feature type="compositionally biased region" description="Basic and acidic residues" evidence="6">
    <location>
        <begin position="702"/>
        <end position="717"/>
    </location>
</feature>
<keyword evidence="4" id="KW-0965">Cell junction</keyword>